<accession>A0ABN4LBX0</accession>
<reference evidence="1" key="1">
    <citation type="submission" date="2018-01" db="EMBL/GenBank/DDBJ databases">
        <title>FDA dAtabase for Regulatory Grade micrObial Sequences (FDA-ARGOS): Supporting development and validation of Infectious Disease Dx tests.</title>
        <authorList>
            <person name="Hoffmann M."/>
            <person name="Allard M."/>
            <person name="Evans P."/>
            <person name="Brown E."/>
            <person name="Tallon L."/>
            <person name="Sadzewicz L."/>
            <person name="Sengamalay N."/>
            <person name="Ott S."/>
            <person name="Godinez A."/>
            <person name="Nagaraj S."/>
            <person name="Vyas G."/>
            <person name="Aluvathingal J."/>
            <person name="Nadendla S."/>
            <person name="Geyer C."/>
            <person name="Sichtig H."/>
        </authorList>
    </citation>
    <scope>NUCLEOTIDE SEQUENCE</scope>
    <source>
        <strain evidence="1">FDAARGOS_107</strain>
    </source>
</reference>
<keyword evidence="2" id="KW-1185">Reference proteome</keyword>
<name>A0ABN4LBX0_VIBHA</name>
<evidence type="ECO:0000313" key="1">
    <source>
        <dbReference type="EMBL" id="AMG01332.1"/>
    </source>
</evidence>
<dbReference type="RefSeq" id="WP_061066640.1">
    <property type="nucleotide sequence ID" value="NZ_CP014039.2"/>
</dbReference>
<dbReference type="EMBL" id="CP014039">
    <property type="protein sequence ID" value="AMG01332.1"/>
    <property type="molecule type" value="Genomic_DNA"/>
</dbReference>
<protein>
    <submittedName>
        <fullName evidence="1">Uncharacterized protein</fullName>
    </submittedName>
</protein>
<organism evidence="1 2">
    <name type="scientific">Vibrio harveyi</name>
    <name type="common">Beneckea harveyi</name>
    <dbReference type="NCBI Taxonomy" id="669"/>
    <lineage>
        <taxon>Bacteria</taxon>
        <taxon>Pseudomonadati</taxon>
        <taxon>Pseudomonadota</taxon>
        <taxon>Gammaproteobacteria</taxon>
        <taxon>Vibrionales</taxon>
        <taxon>Vibrionaceae</taxon>
        <taxon>Vibrio</taxon>
    </lineage>
</organism>
<gene>
    <name evidence="1" type="ORF">AL538_27145</name>
</gene>
<proteinExistence type="predicted"/>
<evidence type="ECO:0000313" key="2">
    <source>
        <dbReference type="Proteomes" id="UP000067422"/>
    </source>
</evidence>
<sequence length="160" mass="18487">MTHHNDFPHMDIDYLNELEGLQIFMSGEQLYKELLVMIEALRTLTRDSAHVSLNRKPTREEIFAVVDNLLSVLDFSYPPSQDDIVSSLRSAFLPHQGSKISLLFYCFSHCGVTLETVQEDHNIHTFLVPNIWKLRWEELLGGRVHPVVVGYMPVYSFHDS</sequence>
<dbReference type="Proteomes" id="UP000067422">
    <property type="component" value="Chromosome 2"/>
</dbReference>